<keyword evidence="5 22" id="KW-0723">Serine/threonine-protein kinase</keyword>
<evidence type="ECO:0000256" key="1">
    <source>
        <dbReference type="ARBA" id="ARBA00001946"/>
    </source>
</evidence>
<dbReference type="FunFam" id="2.60.120.10:FF:000068">
    <property type="entry name" value="cGMP-dependent protein kinase"/>
    <property type="match status" value="1"/>
</dbReference>
<dbReference type="InterPro" id="IPR017892">
    <property type="entry name" value="Pkinase_C"/>
</dbReference>
<evidence type="ECO:0000313" key="23">
    <source>
        <dbReference type="Proteomes" id="UP000693970"/>
    </source>
</evidence>
<proteinExistence type="inferred from homology"/>
<dbReference type="PROSITE" id="PS50042">
    <property type="entry name" value="CNMP_BINDING_3"/>
    <property type="match status" value="3"/>
</dbReference>
<comment type="similarity">
    <text evidence="3">Belongs to the protein kinase superfamily. AGC Ser/Thr protein kinase family. cGMP subfamily.</text>
</comment>
<dbReference type="PROSITE" id="PS00889">
    <property type="entry name" value="CNMP_BINDING_2"/>
    <property type="match status" value="1"/>
</dbReference>
<evidence type="ECO:0000256" key="5">
    <source>
        <dbReference type="ARBA" id="ARBA00022527"/>
    </source>
</evidence>
<comment type="caution">
    <text evidence="22">The sequence shown here is derived from an EMBL/GenBank/DDBJ whole genome shotgun (WGS) entry which is preliminary data.</text>
</comment>
<comment type="catalytic activity">
    <reaction evidence="15">
        <text>L-threonyl-[protein] + ATP = O-phospho-L-threonyl-[protein] + ADP + H(+)</text>
        <dbReference type="Rhea" id="RHEA:46608"/>
        <dbReference type="Rhea" id="RHEA-COMP:11060"/>
        <dbReference type="Rhea" id="RHEA-COMP:11605"/>
        <dbReference type="ChEBI" id="CHEBI:15378"/>
        <dbReference type="ChEBI" id="CHEBI:30013"/>
        <dbReference type="ChEBI" id="CHEBI:30616"/>
        <dbReference type="ChEBI" id="CHEBI:61977"/>
        <dbReference type="ChEBI" id="CHEBI:456216"/>
        <dbReference type="EC" id="2.7.11.12"/>
    </reaction>
</comment>
<keyword evidence="9" id="KW-0479">Metal-binding</keyword>
<keyword evidence="11 22" id="KW-0418">Kinase</keyword>
<protein>
    <recommendedName>
        <fullName evidence="14">cGMP-dependent protein kinase</fullName>
        <ecNumber evidence="4">2.7.11.12</ecNumber>
    </recommendedName>
</protein>
<sequence>MGCGDSKPVEQHPKPNALVTGDDIVKYLSYLKPIPGDKPVAMSRSDAQTIADREKQLQIHAKANKNKNREALRGRMIDFEGAFTPPVYPKSDVEREFLDKALGQNFIFSDLTNKERDMLINAMQKQEAKEGEMIIKQGDVGDFFYICEEGTVNFIADGNAVGSCGMGGSFGELALLYDSPRAATCMAGSECVLWKVDQGTFRHLLARTAQEEESNIVEVLAKVDLFKDMDRKTISKFADVLSTVKFKEGERIVEKGQQGDIFYIINEGQVRVHDIGLGDATYEDQILKKGDWFGERALMTGEPRAANVTAMTAVTAFACNRETFETSVGTLEDILGKASKVRFVKSVPIFASSELMPIEYDHLVSMLRVRKYEKGQKLAEAGKVGDNPSLWIVKEGKLMITSKDGNIFFLGSGDYFGDKAVQAEGEYVSTATCIVEEDTVCWRLKKSDIEAVIGDIKRLGKPIPFTPKTLDTSITLSDIKKHRLLGMGAFGKVWLATSRDAKDPYALKTISKRQLIDAGQVKGVLREKQIMASIEHPFILPLVGSFQDEESLYLLLPLIQGGELFNVIHTDQRDGLDNDPSQFYGACILEALGHLHARNIVYRDMKPENALVDKDGYCIMVDLGFAKIVVDKTYTLCGTPEYLAPEIIMSKGHDKAVDYWSFGVLIYEMLVGQSPFYLYGTDQVSLFKRIVMVKYQCPPYVSDDAKDVIKQLLTRRQASRLGNLSRGYLDVKEHPWFSTLDFEKLNEKKLQAPWIPQISNPLDARNFDDFSRMEKERDHGKPLSAAEQTQFTGF</sequence>
<dbReference type="SMART" id="SM00100">
    <property type="entry name" value="cNMP"/>
    <property type="match status" value="3"/>
</dbReference>
<dbReference type="GO" id="GO:0046872">
    <property type="term" value="F:metal ion binding"/>
    <property type="evidence" value="ECO:0007669"/>
    <property type="project" value="UniProtKB-KW"/>
</dbReference>
<evidence type="ECO:0000256" key="16">
    <source>
        <dbReference type="ARBA" id="ARBA00047462"/>
    </source>
</evidence>
<dbReference type="Pfam" id="PF00069">
    <property type="entry name" value="Pkinase"/>
    <property type="match status" value="1"/>
</dbReference>
<dbReference type="Pfam" id="PF00027">
    <property type="entry name" value="cNMP_binding"/>
    <property type="match status" value="3"/>
</dbReference>
<dbReference type="InterPro" id="IPR000595">
    <property type="entry name" value="cNMP-bd_dom"/>
</dbReference>
<dbReference type="PROSITE" id="PS00888">
    <property type="entry name" value="CNMP_BINDING_1"/>
    <property type="match status" value="1"/>
</dbReference>
<dbReference type="EC" id="2.7.11.12" evidence="4"/>
<accession>A0A9K3L3Z3</accession>
<dbReference type="Pfam" id="PF00433">
    <property type="entry name" value="Pkinase_C"/>
    <property type="match status" value="1"/>
</dbReference>
<dbReference type="GO" id="GO:0004691">
    <property type="term" value="F:cAMP-dependent protein kinase activity"/>
    <property type="evidence" value="ECO:0007669"/>
    <property type="project" value="TreeGrafter"/>
</dbReference>
<comment type="catalytic activity">
    <reaction evidence="16">
        <text>L-seryl-[protein] + ATP = O-phospho-L-seryl-[protein] + ADP + H(+)</text>
        <dbReference type="Rhea" id="RHEA:17989"/>
        <dbReference type="Rhea" id="RHEA-COMP:9863"/>
        <dbReference type="Rhea" id="RHEA-COMP:11604"/>
        <dbReference type="ChEBI" id="CHEBI:15378"/>
        <dbReference type="ChEBI" id="CHEBI:29999"/>
        <dbReference type="ChEBI" id="CHEBI:30616"/>
        <dbReference type="ChEBI" id="CHEBI:83421"/>
        <dbReference type="ChEBI" id="CHEBI:456216"/>
        <dbReference type="EC" id="2.7.11.12"/>
    </reaction>
</comment>
<reference evidence="22" key="2">
    <citation type="submission" date="2021-04" db="EMBL/GenBank/DDBJ databases">
        <authorList>
            <person name="Podell S."/>
        </authorList>
    </citation>
    <scope>NUCLEOTIDE SEQUENCE</scope>
    <source>
        <strain evidence="22">Hildebrandi</strain>
    </source>
</reference>
<organism evidence="22 23">
    <name type="scientific">Nitzschia inconspicua</name>
    <dbReference type="NCBI Taxonomy" id="303405"/>
    <lineage>
        <taxon>Eukaryota</taxon>
        <taxon>Sar</taxon>
        <taxon>Stramenopiles</taxon>
        <taxon>Ochrophyta</taxon>
        <taxon>Bacillariophyta</taxon>
        <taxon>Bacillariophyceae</taxon>
        <taxon>Bacillariophycidae</taxon>
        <taxon>Bacillariales</taxon>
        <taxon>Bacillariaceae</taxon>
        <taxon>Nitzschia</taxon>
    </lineage>
</organism>
<feature type="domain" description="Cyclic nucleotide-binding" evidence="20">
    <location>
        <begin position="351"/>
        <end position="454"/>
    </location>
</feature>
<evidence type="ECO:0000256" key="11">
    <source>
        <dbReference type="ARBA" id="ARBA00022777"/>
    </source>
</evidence>
<dbReference type="PROSITE" id="PS51285">
    <property type="entry name" value="AGC_KINASE_CTER"/>
    <property type="match status" value="1"/>
</dbReference>
<evidence type="ECO:0000256" key="12">
    <source>
        <dbReference type="ARBA" id="ARBA00022840"/>
    </source>
</evidence>
<keyword evidence="13" id="KW-0142">cGMP-binding</keyword>
<reference evidence="22" key="1">
    <citation type="journal article" date="2021" name="Sci. Rep.">
        <title>Diploid genomic architecture of Nitzschia inconspicua, an elite biomass production diatom.</title>
        <authorList>
            <person name="Oliver A."/>
            <person name="Podell S."/>
            <person name="Pinowska A."/>
            <person name="Traller J.C."/>
            <person name="Smith S.R."/>
            <person name="McClure R."/>
            <person name="Beliaev A."/>
            <person name="Bohutskyi P."/>
            <person name="Hill E.A."/>
            <person name="Rabines A."/>
            <person name="Zheng H."/>
            <person name="Allen L.Z."/>
            <person name="Kuo A."/>
            <person name="Grigoriev I.V."/>
            <person name="Allen A.E."/>
            <person name="Hazlebeck D."/>
            <person name="Allen E.E."/>
        </authorList>
    </citation>
    <scope>NUCLEOTIDE SEQUENCE</scope>
    <source>
        <strain evidence="22">Hildebrandi</strain>
    </source>
</reference>
<evidence type="ECO:0000256" key="9">
    <source>
        <dbReference type="ARBA" id="ARBA00022723"/>
    </source>
</evidence>
<gene>
    <name evidence="22" type="ORF">IV203_004205</name>
</gene>
<evidence type="ECO:0000256" key="2">
    <source>
        <dbReference type="ARBA" id="ARBA00004308"/>
    </source>
</evidence>
<dbReference type="CDD" id="cd00038">
    <property type="entry name" value="CAP_ED"/>
    <property type="match status" value="3"/>
</dbReference>
<dbReference type="InterPro" id="IPR000719">
    <property type="entry name" value="Prot_kinase_dom"/>
</dbReference>
<evidence type="ECO:0000259" key="19">
    <source>
        <dbReference type="PROSITE" id="PS50011"/>
    </source>
</evidence>
<dbReference type="InterPro" id="IPR000961">
    <property type="entry name" value="AGC-kinase_C"/>
</dbReference>
<dbReference type="GO" id="GO:0012505">
    <property type="term" value="C:endomembrane system"/>
    <property type="evidence" value="ECO:0007669"/>
    <property type="project" value="UniProtKB-SubCell"/>
</dbReference>
<dbReference type="GO" id="GO:0005524">
    <property type="term" value="F:ATP binding"/>
    <property type="evidence" value="ECO:0007669"/>
    <property type="project" value="UniProtKB-UniRule"/>
</dbReference>
<evidence type="ECO:0000256" key="10">
    <source>
        <dbReference type="ARBA" id="ARBA00022741"/>
    </source>
</evidence>
<evidence type="ECO:0000256" key="8">
    <source>
        <dbReference type="ARBA" id="ARBA00022679"/>
    </source>
</evidence>
<dbReference type="AlphaFoldDB" id="A0A9K3L3Z3"/>
<evidence type="ECO:0000256" key="6">
    <source>
        <dbReference type="ARBA" id="ARBA00022535"/>
    </source>
</evidence>
<dbReference type="Proteomes" id="UP000693970">
    <property type="component" value="Unassembled WGS sequence"/>
</dbReference>
<dbReference type="GO" id="GO:0005952">
    <property type="term" value="C:cAMP-dependent protein kinase complex"/>
    <property type="evidence" value="ECO:0007669"/>
    <property type="project" value="TreeGrafter"/>
</dbReference>
<name>A0A9K3L3Z3_9STRA</name>
<evidence type="ECO:0000313" key="22">
    <source>
        <dbReference type="EMBL" id="KAG7354849.1"/>
    </source>
</evidence>
<dbReference type="GO" id="GO:0004692">
    <property type="term" value="F:cGMP-dependent protein kinase activity"/>
    <property type="evidence" value="ECO:0007669"/>
    <property type="project" value="UniProtKB-EC"/>
</dbReference>
<feature type="domain" description="Cyclic nucleotide-binding" evidence="20">
    <location>
        <begin position="225"/>
        <end position="334"/>
    </location>
</feature>
<keyword evidence="23" id="KW-1185">Reference proteome</keyword>
<evidence type="ECO:0000256" key="3">
    <source>
        <dbReference type="ARBA" id="ARBA00006352"/>
    </source>
</evidence>
<dbReference type="InterPro" id="IPR018488">
    <property type="entry name" value="cNMP-bd_CS"/>
</dbReference>
<dbReference type="PANTHER" id="PTHR24353">
    <property type="entry name" value="CYCLIC NUCLEOTIDE-DEPENDENT PROTEIN KINASE"/>
    <property type="match status" value="1"/>
</dbReference>
<evidence type="ECO:0000256" key="17">
    <source>
        <dbReference type="PROSITE-ProRule" id="PRU10141"/>
    </source>
</evidence>
<comment type="cofactor">
    <cofactor evidence="1">
        <name>Mg(2+)</name>
        <dbReference type="ChEBI" id="CHEBI:18420"/>
    </cofactor>
</comment>
<dbReference type="SMART" id="SM00220">
    <property type="entry name" value="S_TKc"/>
    <property type="match status" value="1"/>
</dbReference>
<feature type="domain" description="AGC-kinase C-terminal" evidence="21">
    <location>
        <begin position="738"/>
        <end position="794"/>
    </location>
</feature>
<keyword evidence="8" id="KW-0808">Transferase</keyword>
<keyword evidence="7" id="KW-0597">Phosphoprotein</keyword>
<evidence type="ECO:0000259" key="21">
    <source>
        <dbReference type="PROSITE" id="PS51285"/>
    </source>
</evidence>
<evidence type="ECO:0000256" key="4">
    <source>
        <dbReference type="ARBA" id="ARBA00012428"/>
    </source>
</evidence>
<dbReference type="FunFam" id="3.30.200.20:FF:000042">
    <property type="entry name" value="Aurora kinase A"/>
    <property type="match status" value="1"/>
</dbReference>
<keyword evidence="6" id="KW-0140">cGMP</keyword>
<comment type="subcellular location">
    <subcellularLocation>
        <location evidence="2">Endomembrane system</location>
    </subcellularLocation>
</comment>
<evidence type="ECO:0000256" key="7">
    <source>
        <dbReference type="ARBA" id="ARBA00022553"/>
    </source>
</evidence>
<evidence type="ECO:0000256" key="18">
    <source>
        <dbReference type="SAM" id="MobiDB-lite"/>
    </source>
</evidence>
<feature type="region of interest" description="Disordered" evidence="18">
    <location>
        <begin position="773"/>
        <end position="794"/>
    </location>
</feature>
<keyword evidence="12 17" id="KW-0067">ATP-binding</keyword>
<evidence type="ECO:0000256" key="14">
    <source>
        <dbReference type="ARBA" id="ARBA00024113"/>
    </source>
</evidence>
<feature type="domain" description="Protein kinase" evidence="19">
    <location>
        <begin position="479"/>
        <end position="737"/>
    </location>
</feature>
<dbReference type="PROSITE" id="PS50011">
    <property type="entry name" value="PROTEIN_KINASE_DOM"/>
    <property type="match status" value="1"/>
</dbReference>
<evidence type="ECO:0000256" key="13">
    <source>
        <dbReference type="ARBA" id="ARBA00022992"/>
    </source>
</evidence>
<dbReference type="PROSITE" id="PS00107">
    <property type="entry name" value="PROTEIN_KINASE_ATP"/>
    <property type="match status" value="1"/>
</dbReference>
<dbReference type="OrthoDB" id="35715at2759"/>
<dbReference type="InterPro" id="IPR002374">
    <property type="entry name" value="cGMP_dep_kinase"/>
</dbReference>
<keyword evidence="10 17" id="KW-0547">Nucleotide-binding</keyword>
<dbReference type="SMART" id="SM00133">
    <property type="entry name" value="S_TK_X"/>
    <property type="match status" value="1"/>
</dbReference>
<feature type="domain" description="Cyclic nucleotide-binding" evidence="20">
    <location>
        <begin position="107"/>
        <end position="222"/>
    </location>
</feature>
<dbReference type="PANTHER" id="PTHR24353:SF143">
    <property type="entry name" value="PROTEIN KINASE DOMAIN-CONTAINING PROTEIN"/>
    <property type="match status" value="1"/>
</dbReference>
<feature type="binding site" evidence="17">
    <location>
        <position position="508"/>
    </location>
    <ligand>
        <name>ATP</name>
        <dbReference type="ChEBI" id="CHEBI:30616"/>
    </ligand>
</feature>
<evidence type="ECO:0000256" key="15">
    <source>
        <dbReference type="ARBA" id="ARBA00047298"/>
    </source>
</evidence>
<dbReference type="InterPro" id="IPR017441">
    <property type="entry name" value="Protein_kinase_ATP_BS"/>
</dbReference>
<evidence type="ECO:0000259" key="20">
    <source>
        <dbReference type="PROSITE" id="PS50042"/>
    </source>
</evidence>
<dbReference type="FunFam" id="1.10.510.10:FF:000210">
    <property type="entry name" value="Non-specific serine/threonine protein kinase"/>
    <property type="match status" value="1"/>
</dbReference>
<dbReference type="EMBL" id="JAGRRH010000016">
    <property type="protein sequence ID" value="KAG7354849.1"/>
    <property type="molecule type" value="Genomic_DNA"/>
</dbReference>
<dbReference type="GO" id="GO:0030553">
    <property type="term" value="F:cGMP binding"/>
    <property type="evidence" value="ECO:0007669"/>
    <property type="project" value="UniProtKB-KW"/>
</dbReference>
<dbReference type="PIRSF" id="PIRSF000559">
    <property type="entry name" value="cGMP-dep_kinase"/>
    <property type="match status" value="1"/>
</dbReference>